<evidence type="ECO:0000256" key="10">
    <source>
        <dbReference type="ARBA" id="ARBA00040836"/>
    </source>
</evidence>
<dbReference type="PROSITE" id="PS50920">
    <property type="entry name" value="SOLCAR"/>
    <property type="match status" value="3"/>
</dbReference>
<dbReference type="PRINTS" id="PR00926">
    <property type="entry name" value="MITOCARRIER"/>
</dbReference>
<evidence type="ECO:0000256" key="3">
    <source>
        <dbReference type="ARBA" id="ARBA00022448"/>
    </source>
</evidence>
<dbReference type="InterPro" id="IPR018108">
    <property type="entry name" value="MCP_transmembrane"/>
</dbReference>
<evidence type="ECO:0000256" key="8">
    <source>
        <dbReference type="ARBA" id="ARBA00023136"/>
    </source>
</evidence>
<reference evidence="15 16" key="1">
    <citation type="submission" date="2016-02" db="EMBL/GenBank/DDBJ databases">
        <title>Band-tailed pigeon sequencing and assembly.</title>
        <authorList>
            <person name="Soares A.E."/>
            <person name="Novak B.J."/>
            <person name="Rice E.S."/>
            <person name="O'Connell B."/>
            <person name="Chang D."/>
            <person name="Weber S."/>
            <person name="Shapiro B."/>
        </authorList>
    </citation>
    <scope>NUCLEOTIDE SEQUENCE [LARGE SCALE GENOMIC DNA]</scope>
    <source>
        <strain evidence="15">BTP2013</strain>
        <tissue evidence="15">Blood</tissue>
    </source>
</reference>
<dbReference type="PANTHER" id="PTHR24089">
    <property type="entry name" value="SOLUTE CARRIER FAMILY 25"/>
    <property type="match status" value="1"/>
</dbReference>
<protein>
    <recommendedName>
        <fullName evidence="10">Mitochondrial thiamine pyrophosphate carrier</fullName>
    </recommendedName>
    <alternativeName>
        <fullName evidence="11">Solute carrier family 25 member 19</fullName>
    </alternativeName>
</protein>
<dbReference type="Gene3D" id="1.50.40.10">
    <property type="entry name" value="Mitochondrial carrier domain"/>
    <property type="match status" value="1"/>
</dbReference>
<sequence>MVGYDPEAKCVSTVEAAVAGSASGLVTRVLISPLDVIKIRFQLQIEQLSSKTPGAKYHGISQAVQRIFQEEGLGAFWKGHVPAQFLSVGYGAVQFMAFESLTKLVHNVTSYNARDSFVHFVCGGLAACTATVAVQPVDTLRTRFAAQGEPKIYRNLRHAVVTMYQTEGPRTFYRGLTPTIIAIFPYAGLQFSFYNILQRFSEWAVPAEGKKGGNVKNLVCGSCAGIISKTLTYPFDLFKKRLQVGGFERARAAFGQVRMYRGLLDCVRQILREEGLGGFFKGLSPSLLKAAVSTGLVFFWYELFCSLLCTLKNTGSITRKEG</sequence>
<evidence type="ECO:0000256" key="2">
    <source>
        <dbReference type="ARBA" id="ARBA00006375"/>
    </source>
</evidence>
<dbReference type="GO" id="GO:0090422">
    <property type="term" value="F:thiamine pyrophosphate transmembrane transporter activity"/>
    <property type="evidence" value="ECO:0007669"/>
    <property type="project" value="UniProtKB-ARBA"/>
</dbReference>
<comment type="subcellular location">
    <subcellularLocation>
        <location evidence="1">Mitochondrion membrane</location>
        <topology evidence="1">Multi-pass membrane protein</topology>
    </subcellularLocation>
</comment>
<feature type="repeat" description="Solcar" evidence="13">
    <location>
        <begin position="212"/>
        <end position="307"/>
    </location>
</feature>
<dbReference type="Pfam" id="PF00153">
    <property type="entry name" value="Mito_carr"/>
    <property type="match status" value="3"/>
</dbReference>
<evidence type="ECO:0000313" key="15">
    <source>
        <dbReference type="EMBL" id="OPJ88606.1"/>
    </source>
</evidence>
<comment type="catalytic activity">
    <reaction evidence="12">
        <text>thiamine phosphate(out) + thiamine diphosphate(in) = thiamine phosphate(in) + thiamine diphosphate(out)</text>
        <dbReference type="Rhea" id="RHEA:73383"/>
        <dbReference type="ChEBI" id="CHEBI:37575"/>
        <dbReference type="ChEBI" id="CHEBI:58937"/>
    </reaction>
</comment>
<evidence type="ECO:0000256" key="11">
    <source>
        <dbReference type="ARBA" id="ARBA00041879"/>
    </source>
</evidence>
<evidence type="ECO:0000256" key="4">
    <source>
        <dbReference type="ARBA" id="ARBA00022692"/>
    </source>
</evidence>
<dbReference type="InterPro" id="IPR002067">
    <property type="entry name" value="MCP"/>
</dbReference>
<evidence type="ECO:0000256" key="6">
    <source>
        <dbReference type="ARBA" id="ARBA00022989"/>
    </source>
</evidence>
<keyword evidence="16" id="KW-1185">Reference proteome</keyword>
<comment type="caution">
    <text evidence="15">The sequence shown here is derived from an EMBL/GenBank/DDBJ whole genome shotgun (WGS) entry which is preliminary data.</text>
</comment>
<name>A0A1V4KW28_PATFA</name>
<dbReference type="InterPro" id="IPR023395">
    <property type="entry name" value="MCP_dom_sf"/>
</dbReference>
<evidence type="ECO:0000256" key="12">
    <source>
        <dbReference type="ARBA" id="ARBA00050799"/>
    </source>
</evidence>
<dbReference type="FunFam" id="1.50.40.10:FF:000011">
    <property type="entry name" value="Mitochondrial thiamine pyrophosphate carrier 1"/>
    <property type="match status" value="1"/>
</dbReference>
<comment type="similarity">
    <text evidence="2 14">Belongs to the mitochondrial carrier (TC 2.A.29) family.</text>
</comment>
<gene>
    <name evidence="15" type="primary">SLC25A19</name>
    <name evidence="15" type="ORF">AV530_003115</name>
</gene>
<evidence type="ECO:0000256" key="5">
    <source>
        <dbReference type="ARBA" id="ARBA00022737"/>
    </source>
</evidence>
<dbReference type="SUPFAM" id="SSF103506">
    <property type="entry name" value="Mitochondrial carrier"/>
    <property type="match status" value="1"/>
</dbReference>
<dbReference type="Proteomes" id="UP000190648">
    <property type="component" value="Unassembled WGS sequence"/>
</dbReference>
<dbReference type="GO" id="GO:0042723">
    <property type="term" value="P:thiamine-containing compound metabolic process"/>
    <property type="evidence" value="ECO:0007669"/>
    <property type="project" value="UniProtKB-ARBA"/>
</dbReference>
<proteinExistence type="inferred from homology"/>
<evidence type="ECO:0000256" key="9">
    <source>
        <dbReference type="ARBA" id="ARBA00037549"/>
    </source>
</evidence>
<comment type="function">
    <text evidence="9">Mitochondrial transporter mediating uptake of thiamine diphosphate into mitochondria. It is not clear if the antiporter activity is affected by the membrane potential or by the proton electrochemical gradient.</text>
</comment>
<dbReference type="OrthoDB" id="18574at2759"/>
<dbReference type="GO" id="GO:0031966">
    <property type="term" value="C:mitochondrial membrane"/>
    <property type="evidence" value="ECO:0007669"/>
    <property type="project" value="UniProtKB-SubCell"/>
</dbReference>
<evidence type="ECO:0000256" key="1">
    <source>
        <dbReference type="ARBA" id="ARBA00004225"/>
    </source>
</evidence>
<dbReference type="EMBL" id="LSYS01001520">
    <property type="protein sequence ID" value="OPJ88606.1"/>
    <property type="molecule type" value="Genomic_DNA"/>
</dbReference>
<keyword evidence="8 13" id="KW-0472">Membrane</keyword>
<keyword evidence="6" id="KW-1133">Transmembrane helix</keyword>
<keyword evidence="5" id="KW-0677">Repeat</keyword>
<evidence type="ECO:0000256" key="13">
    <source>
        <dbReference type="PROSITE-ProRule" id="PRU00282"/>
    </source>
</evidence>
<accession>A0A1V4KW28</accession>
<feature type="repeat" description="Solcar" evidence="13">
    <location>
        <begin position="11"/>
        <end position="104"/>
    </location>
</feature>
<keyword evidence="7" id="KW-0496">Mitochondrion</keyword>
<dbReference type="STRING" id="372326.A0A1V4KW28"/>
<evidence type="ECO:0000256" key="7">
    <source>
        <dbReference type="ARBA" id="ARBA00023128"/>
    </source>
</evidence>
<evidence type="ECO:0000256" key="14">
    <source>
        <dbReference type="RuleBase" id="RU000488"/>
    </source>
</evidence>
<feature type="repeat" description="Solcar" evidence="13">
    <location>
        <begin position="114"/>
        <end position="200"/>
    </location>
</feature>
<keyword evidence="3 14" id="KW-0813">Transport</keyword>
<keyword evidence="4 13" id="KW-0812">Transmembrane</keyword>
<evidence type="ECO:0000313" key="16">
    <source>
        <dbReference type="Proteomes" id="UP000190648"/>
    </source>
</evidence>
<organism evidence="15 16">
    <name type="scientific">Patagioenas fasciata monilis</name>
    <dbReference type="NCBI Taxonomy" id="372326"/>
    <lineage>
        <taxon>Eukaryota</taxon>
        <taxon>Metazoa</taxon>
        <taxon>Chordata</taxon>
        <taxon>Craniata</taxon>
        <taxon>Vertebrata</taxon>
        <taxon>Euteleostomi</taxon>
        <taxon>Archelosauria</taxon>
        <taxon>Archosauria</taxon>
        <taxon>Dinosauria</taxon>
        <taxon>Saurischia</taxon>
        <taxon>Theropoda</taxon>
        <taxon>Coelurosauria</taxon>
        <taxon>Aves</taxon>
        <taxon>Neognathae</taxon>
        <taxon>Neoaves</taxon>
        <taxon>Columbimorphae</taxon>
        <taxon>Columbiformes</taxon>
        <taxon>Columbidae</taxon>
        <taxon>Patagioenas</taxon>
    </lineage>
</organism>
<dbReference type="AlphaFoldDB" id="A0A1V4KW28"/>